<name>A0A4C1SXE2_EUMVA</name>
<sequence>MQLIQTKKCASISQNPKLQIVLTEDDAQVFSSLHSSSANSSSTTGNSKLMCSGLWRWKPPQIPWRFNTNGIMTTNMHVGGIEKIYFAQVFMH</sequence>
<evidence type="ECO:0000313" key="1">
    <source>
        <dbReference type="EMBL" id="GBP05838.1"/>
    </source>
</evidence>
<accession>A0A4C1SXE2</accession>
<protein>
    <submittedName>
        <fullName evidence="1">Uncharacterized protein</fullName>
    </submittedName>
</protein>
<dbReference type="AlphaFoldDB" id="A0A4C1SXE2"/>
<organism evidence="1 2">
    <name type="scientific">Eumeta variegata</name>
    <name type="common">Bagworm moth</name>
    <name type="synonym">Eumeta japonica</name>
    <dbReference type="NCBI Taxonomy" id="151549"/>
    <lineage>
        <taxon>Eukaryota</taxon>
        <taxon>Metazoa</taxon>
        <taxon>Ecdysozoa</taxon>
        <taxon>Arthropoda</taxon>
        <taxon>Hexapoda</taxon>
        <taxon>Insecta</taxon>
        <taxon>Pterygota</taxon>
        <taxon>Neoptera</taxon>
        <taxon>Endopterygota</taxon>
        <taxon>Lepidoptera</taxon>
        <taxon>Glossata</taxon>
        <taxon>Ditrysia</taxon>
        <taxon>Tineoidea</taxon>
        <taxon>Psychidae</taxon>
        <taxon>Oiketicinae</taxon>
        <taxon>Eumeta</taxon>
    </lineage>
</organism>
<dbReference type="Proteomes" id="UP000299102">
    <property type="component" value="Unassembled WGS sequence"/>
</dbReference>
<evidence type="ECO:0000313" key="2">
    <source>
        <dbReference type="Proteomes" id="UP000299102"/>
    </source>
</evidence>
<proteinExistence type="predicted"/>
<dbReference type="EMBL" id="BGZK01003953">
    <property type="protein sequence ID" value="GBP05838.1"/>
    <property type="molecule type" value="Genomic_DNA"/>
</dbReference>
<comment type="caution">
    <text evidence="1">The sequence shown here is derived from an EMBL/GenBank/DDBJ whole genome shotgun (WGS) entry which is preliminary data.</text>
</comment>
<gene>
    <name evidence="1" type="ORF">EVAR_68187_1</name>
</gene>
<reference evidence="1 2" key="1">
    <citation type="journal article" date="2019" name="Commun. Biol.">
        <title>The bagworm genome reveals a unique fibroin gene that provides high tensile strength.</title>
        <authorList>
            <person name="Kono N."/>
            <person name="Nakamura H."/>
            <person name="Ohtoshi R."/>
            <person name="Tomita M."/>
            <person name="Numata K."/>
            <person name="Arakawa K."/>
        </authorList>
    </citation>
    <scope>NUCLEOTIDE SEQUENCE [LARGE SCALE GENOMIC DNA]</scope>
</reference>
<keyword evidence="2" id="KW-1185">Reference proteome</keyword>